<proteinExistence type="predicted"/>
<name>A0ABW0BJ92_9ACTN</name>
<dbReference type="PROSITE" id="PS51494">
    <property type="entry name" value="SPOIVB"/>
    <property type="match status" value="1"/>
</dbReference>
<dbReference type="SUPFAM" id="SSF50494">
    <property type="entry name" value="Trypsin-like serine proteases"/>
    <property type="match status" value="1"/>
</dbReference>
<dbReference type="InterPro" id="IPR008763">
    <property type="entry name" value="Peptidase_S55"/>
</dbReference>
<keyword evidence="4" id="KW-1185">Reference proteome</keyword>
<feature type="domain" description="Peptidase S55" evidence="2">
    <location>
        <begin position="1"/>
        <end position="161"/>
    </location>
</feature>
<gene>
    <name evidence="3" type="ORF">ACFPGP_10240</name>
</gene>
<evidence type="ECO:0000259" key="2">
    <source>
        <dbReference type="PROSITE" id="PS51494"/>
    </source>
</evidence>
<dbReference type="InterPro" id="IPR009003">
    <property type="entry name" value="Peptidase_S1_PA"/>
</dbReference>
<feature type="signal peptide" evidence="1">
    <location>
        <begin position="1"/>
        <end position="25"/>
    </location>
</feature>
<sequence length="585" mass="60696">MYNNARRRGRIAAALVASAALVGTAATVTAPPAVSAAPAEDCIPAAPVSGIAKGDLVNGLTVSSGVDPAPFSGEILGVIKDGIAPGLDMVMADLDSPAIQDAGGIWAGMSGSPVYDENGDLIGAVAYGLSWGPSSVAGITPFEKMDDYLPASGFARKVELSAAQAKTVAAAAGTSADKAMTFKQLRIPRSMVGLSQQRIASLKHGAAYTKFQENKYLVKKLSSSGGGIAAADSAPEDIIAGGNLAATASFGDITFGGVGTATSVCNNGVVAFGHPFDFLGDTTLTLHPADALYIQPESLGSPFKVANLGDPAGTIDGDHLAGISGSFGALPDYATVSSHVSYQGRERTGSSEVSIPDANASVTFYEQLANHDSVLDAIVEGSSDVSWTVTGDNNGTPFEISSSDVYTSTYDIAYESVWELADLVWVLSDFPGVTIEDVTADSAVNDNLDTLRVVGLQQKVGGELVDINRRHPAVVQNGGTLRVVAMLKDSVTGDLSSTPLSFAVPEKARRHGYLYVEGGDWDYTPVWRADNLDQLQKVLAKSVANDEVVGTLSTYSRRSSTHTRATSEPTGLVVQGRARAEVKIK</sequence>
<reference evidence="4" key="1">
    <citation type="journal article" date="2019" name="Int. J. Syst. Evol. Microbiol.">
        <title>The Global Catalogue of Microorganisms (GCM) 10K type strain sequencing project: providing services to taxonomists for standard genome sequencing and annotation.</title>
        <authorList>
            <consortium name="The Broad Institute Genomics Platform"/>
            <consortium name="The Broad Institute Genome Sequencing Center for Infectious Disease"/>
            <person name="Wu L."/>
            <person name="Ma J."/>
        </authorList>
    </citation>
    <scope>NUCLEOTIDE SEQUENCE [LARGE SCALE GENOMIC DNA]</scope>
    <source>
        <strain evidence="4">DFY41</strain>
    </source>
</reference>
<feature type="chain" id="PRO_5046831837" description="Peptidase S55 domain-containing protein" evidence="1">
    <location>
        <begin position="26"/>
        <end position="585"/>
    </location>
</feature>
<dbReference type="Proteomes" id="UP001596087">
    <property type="component" value="Unassembled WGS sequence"/>
</dbReference>
<organism evidence="3 4">
    <name type="scientific">Nocardioides taihuensis</name>
    <dbReference type="NCBI Taxonomy" id="1835606"/>
    <lineage>
        <taxon>Bacteria</taxon>
        <taxon>Bacillati</taxon>
        <taxon>Actinomycetota</taxon>
        <taxon>Actinomycetes</taxon>
        <taxon>Propionibacteriales</taxon>
        <taxon>Nocardioidaceae</taxon>
        <taxon>Nocardioides</taxon>
    </lineage>
</organism>
<evidence type="ECO:0000313" key="4">
    <source>
        <dbReference type="Proteomes" id="UP001596087"/>
    </source>
</evidence>
<accession>A0ABW0BJ92</accession>
<evidence type="ECO:0000313" key="3">
    <source>
        <dbReference type="EMBL" id="MFC5177052.1"/>
    </source>
</evidence>
<keyword evidence="1" id="KW-0732">Signal</keyword>
<evidence type="ECO:0000256" key="1">
    <source>
        <dbReference type="SAM" id="SignalP"/>
    </source>
</evidence>
<protein>
    <recommendedName>
        <fullName evidence="2">Peptidase S55 domain-containing protein</fullName>
    </recommendedName>
</protein>
<dbReference type="RefSeq" id="WP_378589784.1">
    <property type="nucleotide sequence ID" value="NZ_JBHSKD010000009.1"/>
</dbReference>
<dbReference type="EMBL" id="JBHSKD010000009">
    <property type="protein sequence ID" value="MFC5177052.1"/>
    <property type="molecule type" value="Genomic_DNA"/>
</dbReference>
<comment type="caution">
    <text evidence="3">The sequence shown here is derived from an EMBL/GenBank/DDBJ whole genome shotgun (WGS) entry which is preliminary data.</text>
</comment>